<dbReference type="PATRIC" id="fig|123899.6.peg.1550"/>
<dbReference type="PANTHER" id="PTHR30203">
    <property type="entry name" value="OUTER MEMBRANE CATION EFFLUX PROTEIN"/>
    <property type="match status" value="1"/>
</dbReference>
<name>A0A157RAQ9_9BORD</name>
<keyword evidence="3" id="KW-0175">Coiled coil</keyword>
<keyword evidence="2" id="KW-1134">Transmembrane beta strand</keyword>
<dbReference type="Gene3D" id="1.20.1600.10">
    <property type="entry name" value="Outer membrane efflux proteins (OEP)"/>
    <property type="match status" value="1"/>
</dbReference>
<comment type="subcellular location">
    <subcellularLocation>
        <location evidence="2">Cell membrane</location>
        <topology evidence="2">Lipid-anchor</topology>
    </subcellularLocation>
</comment>
<evidence type="ECO:0000256" key="3">
    <source>
        <dbReference type="SAM" id="Coils"/>
    </source>
</evidence>
<dbReference type="eggNOG" id="COG1538">
    <property type="taxonomic scope" value="Bacteria"/>
</dbReference>
<evidence type="ECO:0000256" key="2">
    <source>
        <dbReference type="RuleBase" id="RU362097"/>
    </source>
</evidence>
<dbReference type="KEGG" id="btrm:SAMEA390648701570"/>
<feature type="signal peptide" evidence="2">
    <location>
        <begin position="1"/>
        <end position="19"/>
    </location>
</feature>
<organism evidence="5 6">
    <name type="scientific">Bordetella trematum</name>
    <dbReference type="NCBI Taxonomy" id="123899"/>
    <lineage>
        <taxon>Bacteria</taxon>
        <taxon>Pseudomonadati</taxon>
        <taxon>Pseudomonadota</taxon>
        <taxon>Betaproteobacteria</taxon>
        <taxon>Burkholderiales</taxon>
        <taxon>Alcaligenaceae</taxon>
        <taxon>Bordetella</taxon>
    </lineage>
</organism>
<dbReference type="PROSITE" id="PS51257">
    <property type="entry name" value="PROKAR_LIPOPROTEIN"/>
    <property type="match status" value="1"/>
</dbReference>
<keyword evidence="6" id="KW-1185">Reference proteome</keyword>
<protein>
    <submittedName>
        <fullName evidence="5">Outer membrane efflux protein</fullName>
    </submittedName>
</protein>
<dbReference type="Proteomes" id="UP000076825">
    <property type="component" value="Chromosome 1"/>
</dbReference>
<keyword evidence="2" id="KW-0812">Transmembrane</keyword>
<dbReference type="STRING" id="123899.SAMEA3906487_01570"/>
<dbReference type="RefSeq" id="WP_063491751.1">
    <property type="nucleotide sequence ID" value="NZ_CP016340.1"/>
</dbReference>
<accession>A0A157RAQ9</accession>
<sequence>MTLPLARLFSPLALAAALAACTVGPDYQRPAVTLPDHYKEAAAAPLPGDWKPAEPADAALRGEWWRLFGDPELDALQQQARQANQNLQAAAARLAQARAALKTDQSARQPRVDAGLGPSRQRPSPVSQGLPDHADTQAATQWRAQVGIAYEADLFGRVARQIDAGQAGAEQSAALYQSVLLALHADVAATYFQVREYDAEAVIYRQTVALREQTLALIERRYDAGDIGRLDLARARTELAQARAEAVGVARQRALAEHALALLLGQPASSFSLPARPLDALTVSIPSGLPSALLERRPDIAAAERGMAAANARIGVAQAAFFPRLELTGALGSEASTLDNLLHWSSRTFLLGPLVGTALSLPLWDGGRRRADVERARAQYEEEVAAYQQTVLTALREVEDNLAQLRLLTRQREAQQTALDNADQAARLSHVQYREGAISYLDVIEADRSTLTQRRAALRLNGEQARATVLLVRALGGGWELPTP</sequence>
<dbReference type="InterPro" id="IPR010131">
    <property type="entry name" value="MdtP/NodT-like"/>
</dbReference>
<dbReference type="GO" id="GO:0005886">
    <property type="term" value="C:plasma membrane"/>
    <property type="evidence" value="ECO:0007669"/>
    <property type="project" value="UniProtKB-SubCell"/>
</dbReference>
<dbReference type="SUPFAM" id="SSF56954">
    <property type="entry name" value="Outer membrane efflux proteins (OEP)"/>
    <property type="match status" value="1"/>
</dbReference>
<feature type="region of interest" description="Disordered" evidence="4">
    <location>
        <begin position="100"/>
        <end position="134"/>
    </location>
</feature>
<evidence type="ECO:0000256" key="4">
    <source>
        <dbReference type="SAM" id="MobiDB-lite"/>
    </source>
</evidence>
<gene>
    <name evidence="5" type="primary">oprM_2</name>
    <name evidence="5" type="ORF">SAMEA3906487_01570</name>
</gene>
<evidence type="ECO:0000313" key="6">
    <source>
        <dbReference type="Proteomes" id="UP000076825"/>
    </source>
</evidence>
<keyword evidence="2" id="KW-0564">Palmitate</keyword>
<keyword evidence="2" id="KW-0732">Signal</keyword>
<dbReference type="NCBIfam" id="TIGR01845">
    <property type="entry name" value="outer_NodT"/>
    <property type="match status" value="1"/>
</dbReference>
<dbReference type="GO" id="GO:0015562">
    <property type="term" value="F:efflux transmembrane transporter activity"/>
    <property type="evidence" value="ECO:0007669"/>
    <property type="project" value="InterPro"/>
</dbReference>
<feature type="chain" id="PRO_5008443267" evidence="2">
    <location>
        <begin position="20"/>
        <end position="484"/>
    </location>
</feature>
<dbReference type="OrthoDB" id="9770517at2"/>
<dbReference type="AlphaFoldDB" id="A0A157RAQ9"/>
<dbReference type="InterPro" id="IPR003423">
    <property type="entry name" value="OMP_efflux"/>
</dbReference>
<dbReference type="Gene3D" id="2.20.200.10">
    <property type="entry name" value="Outer membrane efflux proteins (OEP)"/>
    <property type="match status" value="1"/>
</dbReference>
<keyword evidence="2" id="KW-0449">Lipoprotein</keyword>
<dbReference type="EMBL" id="LT546645">
    <property type="protein sequence ID" value="SAI68906.1"/>
    <property type="molecule type" value="Genomic_DNA"/>
</dbReference>
<dbReference type="Pfam" id="PF02321">
    <property type="entry name" value="OEP"/>
    <property type="match status" value="2"/>
</dbReference>
<dbReference type="PANTHER" id="PTHR30203:SF33">
    <property type="entry name" value="BLR4455 PROTEIN"/>
    <property type="match status" value="1"/>
</dbReference>
<feature type="coiled-coil region" evidence="3">
    <location>
        <begin position="370"/>
        <end position="425"/>
    </location>
</feature>
<reference evidence="5 6" key="1">
    <citation type="submission" date="2016-04" db="EMBL/GenBank/DDBJ databases">
        <authorList>
            <consortium name="Pathogen Informatics"/>
        </authorList>
    </citation>
    <scope>NUCLEOTIDE SEQUENCE [LARGE SCALE GENOMIC DNA]</scope>
    <source>
        <strain evidence="5 6">H044680328</strain>
    </source>
</reference>
<dbReference type="GeneID" id="56591140"/>
<evidence type="ECO:0000313" key="5">
    <source>
        <dbReference type="EMBL" id="SAI68906.1"/>
    </source>
</evidence>
<keyword evidence="2" id="KW-0472">Membrane</keyword>
<proteinExistence type="inferred from homology"/>
<comment type="similarity">
    <text evidence="1 2">Belongs to the outer membrane factor (OMF) (TC 1.B.17) family.</text>
</comment>
<evidence type="ECO:0000256" key="1">
    <source>
        <dbReference type="ARBA" id="ARBA00007613"/>
    </source>
</evidence>